<dbReference type="EMBL" id="DADPIR010000005">
    <property type="protein sequence ID" value="HAZ7490796.1"/>
    <property type="molecule type" value="Genomic_DNA"/>
</dbReference>
<reference evidence="10 28" key="13">
    <citation type="submission" date="2021-01" db="EMBL/GenBank/DDBJ databases">
        <title>Genomes of Escherichia coli STEC strains from raw meat-based diets for companion animals.</title>
        <authorList>
            <person name="Stevens M.J.A."/>
            <person name="Stephan R."/>
        </authorList>
    </citation>
    <scope>NUCLEOTIDE SEQUENCE [LARGE SCALE GENOMIC DNA]</scope>
    <source>
        <strain evidence="10 28">LSC1-58</strain>
    </source>
</reference>
<gene>
    <name evidence="4" type="ORF">BG944_000954</name>
    <name evidence="2" type="ORF">BRV02_000999</name>
    <name evidence="1" type="ORF">C1Q91_002313</name>
    <name evidence="16" type="ORF">C9194_11560</name>
    <name evidence="11" type="ORF">CQ842_10210</name>
    <name evidence="5" type="ORF">EN85_003373</name>
    <name evidence="3" type="ORF">GAJ12_05300</name>
    <name evidence="12" type="ORF">GNZ05_01655</name>
    <name evidence="13" type="ORF">GRW05_15565</name>
    <name evidence="14" type="ORF">GRW24_24140</name>
    <name evidence="6" type="ORF">HKA49_002908</name>
    <name evidence="8" type="ORF">HV209_02885</name>
    <name evidence="9" type="ORF">HV209_28645</name>
    <name evidence="15" type="ORF">I6H02_19730</name>
    <name evidence="7" type="ORF">J8F57_000970</name>
    <name evidence="10" type="ORF">JNA65_04420</name>
</gene>
<dbReference type="EMBL" id="AASSGK010000004">
    <property type="protein sequence ID" value="EFG2159969.1"/>
    <property type="molecule type" value="Genomic_DNA"/>
</dbReference>
<evidence type="ECO:0000313" key="23">
    <source>
        <dbReference type="Proteomes" id="UP000523388"/>
    </source>
</evidence>
<reference evidence="8" key="11">
    <citation type="submission" date="2020-06" db="EMBL/GenBank/DDBJ databases">
        <title>REHAB project genomes.</title>
        <authorList>
            <person name="Shaw L.P."/>
        </authorList>
    </citation>
    <scope>NUCLEOTIDE SEQUENCE</scope>
    <source>
        <strain evidence="8">RHBSTW-00474</strain>
    </source>
</reference>
<evidence type="ECO:0000313" key="8">
    <source>
        <dbReference type="EMBL" id="MBA7717563.1"/>
    </source>
</evidence>
<dbReference type="Proteomes" id="UP000447081">
    <property type="component" value="Unassembled WGS sequence"/>
</dbReference>
<dbReference type="Proteomes" id="UP000534332">
    <property type="component" value="Unassembled WGS sequence"/>
</dbReference>
<reference evidence="11 17" key="10">
    <citation type="submission" date="2020-06" db="EMBL/GenBank/DDBJ databases">
        <title>Genomic analysis of Escherichia coli Ec98 resistant to antibiotic.</title>
        <authorList>
            <person name="Campos L."/>
        </authorList>
    </citation>
    <scope>NUCLEOTIDE SEQUENCE [LARGE SCALE GENOMIC DNA]</scope>
    <source>
        <strain evidence="11 17">UFU_EC98</strain>
    </source>
</reference>
<dbReference type="AlphaFoldDB" id="A0A1D7PRB4"/>
<dbReference type="EMBL" id="JACCJF010000008">
    <property type="protein sequence ID" value="MBZ4693419.1"/>
    <property type="molecule type" value="Genomic_DNA"/>
</dbReference>
<dbReference type="EMBL" id="CP065611">
    <property type="protein sequence ID" value="QPR07526.1"/>
    <property type="molecule type" value="Genomic_DNA"/>
</dbReference>
<dbReference type="EMBL" id="AATJKW010000022">
    <property type="protein sequence ID" value="EFL9838340.1"/>
    <property type="molecule type" value="Genomic_DNA"/>
</dbReference>
<dbReference type="Proteomes" id="UP000436141">
    <property type="component" value="Unassembled WGS sequence"/>
</dbReference>
<reference evidence="12 21" key="4">
    <citation type="submission" date="2019-11" db="EMBL/GenBank/DDBJ databases">
        <title>Whole genome sequence analysis of environmental Escherichia coli from the feces of straw-necked ibis (Threskiornis spinicollis) nesting on inland wetlands.</title>
        <authorList>
            <person name="Wyrsch E.R."/>
            <person name="Roy Chowdhury P."/>
            <person name="Wallis L."/>
            <person name="Cummins M.L."/>
            <person name="Zingali T."/>
            <person name="Brandis K.J."/>
            <person name="Djordjevic S.P."/>
        </authorList>
    </citation>
    <scope>NUCLEOTIDE SEQUENCE [LARGE SCALE GENOMIC DNA]</scope>
    <source>
        <strain evidence="12 21">IBS12</strain>
    </source>
</reference>
<reference evidence="4 22" key="8">
    <citation type="submission" date="2020-02" db="EMBL/GenBank/DDBJ databases">
        <authorList>
            <consortium name="PulseNet: The National Subtyping Network for Foodborne Disease Surveillance"/>
            <person name="Tarr C.L."/>
            <person name="Trees E."/>
            <person name="Katz L.S."/>
            <person name="Carleton-Romer H.A."/>
            <person name="Stroika S."/>
            <person name="Kucerova Z."/>
            <person name="Roache K.F."/>
            <person name="Sabol A.L."/>
            <person name="Besser J."/>
            <person name="Gerner-Smidt P."/>
        </authorList>
    </citation>
    <scope>NUCLEOTIDE SEQUENCE [LARGE SCALE GENOMIC DNA]</scope>
    <source>
        <strain evidence="4 22">2014C-3796</strain>
    </source>
</reference>
<dbReference type="EMBL" id="JABXPW010000001">
    <property type="protein sequence ID" value="MBA7717563.1"/>
    <property type="molecule type" value="Genomic_DNA"/>
</dbReference>
<evidence type="ECO:0000313" key="15">
    <source>
        <dbReference type="EMBL" id="QPR07526.1"/>
    </source>
</evidence>
<dbReference type="EMBL" id="RROO01000018">
    <property type="protein sequence ID" value="TJF66382.1"/>
    <property type="molecule type" value="Genomic_DNA"/>
</dbReference>
<evidence type="ECO:0000313" key="17">
    <source>
        <dbReference type="Proteomes" id="UP000225264"/>
    </source>
</evidence>
<dbReference type="Proteomes" id="UP000842385">
    <property type="component" value="Unassembled WGS sequence"/>
</dbReference>
<dbReference type="Proteomes" id="UP000225264">
    <property type="component" value="Unassembled WGS sequence"/>
</dbReference>
<reference evidence="19 20" key="5">
    <citation type="submission" date="2019-12" db="EMBL/GenBank/DDBJ databases">
        <title>Enteriobacteria Tanzani isolates_10434.</title>
        <authorList>
            <person name="Subbiah M."/>
            <person name="Call D."/>
        </authorList>
    </citation>
    <scope>NUCLEOTIDE SEQUENCE [LARGE SCALE GENOMIC DNA]</scope>
    <source>
        <strain evidence="13 19">10434wD1</strain>
        <strain evidence="14 20">10434wG3</strain>
    </source>
</reference>
<dbReference type="Proteomes" id="UP000521994">
    <property type="component" value="Unassembled WGS sequence"/>
</dbReference>
<reference evidence="3 25" key="6">
    <citation type="submission" date="2019-12" db="EMBL/GenBank/DDBJ databases">
        <authorList>
            <consortium name="NARMS: The National Antimicrobial Resistance Monitoring System"/>
        </authorList>
    </citation>
    <scope>NUCLEOTIDE SEQUENCE [LARGE SCALE GENOMIC DNA]</scope>
    <source>
        <strain evidence="3 25">CVM N19EC0596</strain>
    </source>
</reference>
<evidence type="ECO:0000313" key="12">
    <source>
        <dbReference type="EMBL" id="MUM70869.1"/>
    </source>
</evidence>
<sequence>MTQRPWSKLQHKTHNIAALKIIARRSE</sequence>
<evidence type="ECO:0000313" key="19">
    <source>
        <dbReference type="Proteomes" id="UP000436141"/>
    </source>
</evidence>
<dbReference type="Proteomes" id="UP000490727">
    <property type="component" value="Unassembled WGS sequence"/>
</dbReference>
<dbReference type="Proteomes" id="UP000622722">
    <property type="component" value="Unassembled WGS sequence"/>
</dbReference>
<evidence type="ECO:0000313" key="6">
    <source>
        <dbReference type="EMBL" id="HAI8958739.1"/>
    </source>
</evidence>
<dbReference type="Proteomes" id="UP000594864">
    <property type="component" value="Chromosome"/>
</dbReference>
<evidence type="ECO:0000313" key="4">
    <source>
        <dbReference type="EMBL" id="EFI0211849.1"/>
    </source>
</evidence>
<evidence type="ECO:0000313" key="10">
    <source>
        <dbReference type="EMBL" id="MBL6233175.1"/>
    </source>
</evidence>
<reference evidence="6 29" key="1">
    <citation type="journal article" date="2018" name="Genome Biol.">
        <title>SKESA: strategic k-mer extension for scrupulous assemblies.</title>
        <authorList>
            <person name="Souvorov A."/>
            <person name="Agarwala R."/>
            <person name="Lipman D.J."/>
        </authorList>
    </citation>
    <scope>NUCLEOTIDE SEQUENCE [LARGE SCALE GENOMIC DNA]</scope>
    <source>
        <strain evidence="7">SJP41</strain>
        <strain evidence="6 29">TW14994</strain>
    </source>
</reference>
<dbReference type="Proteomes" id="UP000305093">
    <property type="component" value="Unassembled WGS sequence"/>
</dbReference>
<dbReference type="RefSeq" id="WP_122367828.1">
    <property type="nucleotide sequence ID" value="NZ_AP018796.1"/>
</dbReference>
<reference evidence="15 27" key="12">
    <citation type="submission" date="2020-12" db="EMBL/GenBank/DDBJ databases">
        <title>FDA dAtabase for Regulatory Grade micrObial Sequences (FDA-ARGOS): Supporting development and validation of Infectious Disease Dx tests.</title>
        <authorList>
            <person name="Sproer C."/>
            <person name="Gronow S."/>
            <person name="Severitt S."/>
            <person name="Schroder I."/>
            <person name="Tallon L."/>
            <person name="Sadzewicz L."/>
            <person name="Zhao X."/>
            <person name="Boylan J."/>
            <person name="Ott S."/>
            <person name="Bowen H."/>
            <person name="Vavikolanu K."/>
            <person name="Mehta A."/>
            <person name="Aluvathingal J."/>
            <person name="Nadendla S."/>
            <person name="Lowell S."/>
            <person name="Myers T."/>
            <person name="Yan Y."/>
            <person name="Sichtig H."/>
        </authorList>
    </citation>
    <scope>NUCLEOTIDE SEQUENCE [LARGE SCALE GENOMIC DNA]</scope>
    <source>
        <strain evidence="15 27">FDAARGOS_945</strain>
    </source>
</reference>
<dbReference type="EMBL" id="DABFUC010000013">
    <property type="protein sequence ID" value="HAI8958739.1"/>
    <property type="molecule type" value="Genomic_DNA"/>
</dbReference>
<dbReference type="EMBL" id="WOET01000001">
    <property type="protein sequence ID" value="MUM70869.1"/>
    <property type="molecule type" value="Genomic_DNA"/>
</dbReference>
<reference evidence="2 24" key="7">
    <citation type="submission" date="2020-02" db="EMBL/GenBank/DDBJ databases">
        <authorList>
            <person name="Ashton P.M."/>
            <person name="Dallman T."/>
            <person name="Nair S."/>
            <person name="De Pinna E."/>
            <person name="Peters T."/>
            <person name="Grant K."/>
        </authorList>
    </citation>
    <scope>NUCLEOTIDE SEQUENCE [LARGE SCALE GENOMIC DNA]</scope>
    <source>
        <strain evidence="2 24">188143</strain>
    </source>
</reference>
<evidence type="ECO:0000313" key="21">
    <source>
        <dbReference type="Proteomes" id="UP000490727"/>
    </source>
</evidence>
<evidence type="ECO:0000313" key="1">
    <source>
        <dbReference type="EMBL" id="EFA9845935.1"/>
    </source>
</evidence>
<evidence type="ECO:0000313" key="2">
    <source>
        <dbReference type="EMBL" id="EFG2159969.1"/>
    </source>
</evidence>
<name>A0A1D7PRB4_ECOLX</name>
<reference evidence="6" key="9">
    <citation type="submission" date="2020-04" db="EMBL/GenBank/DDBJ databases">
        <authorList>
            <consortium name="NCBI Pathogen Detection Project"/>
        </authorList>
    </citation>
    <scope>NUCLEOTIDE SEQUENCE</scope>
    <source>
        <strain evidence="7">SJP41</strain>
        <strain evidence="6">TW14994</strain>
    </source>
</reference>
<evidence type="ECO:0000313" key="25">
    <source>
        <dbReference type="Proteomes" id="UP000537181"/>
    </source>
</evidence>
<evidence type="ECO:0000313" key="20">
    <source>
        <dbReference type="Proteomes" id="UP000447081"/>
    </source>
</evidence>
<evidence type="ECO:0000313" key="14">
    <source>
        <dbReference type="EMBL" id="MXJ11510.1"/>
    </source>
</evidence>
<dbReference type="EMBL" id="WUIG01000838">
    <property type="protein sequence ID" value="MXJ11510.1"/>
    <property type="molecule type" value="Genomic_DNA"/>
</dbReference>
<dbReference type="Proteomes" id="UP000543257">
    <property type="component" value="Unassembled WGS sequence"/>
</dbReference>
<reference evidence="23 26" key="2">
    <citation type="submission" date="2018-08" db="EMBL/GenBank/DDBJ databases">
        <authorList>
            <consortium name="GenomeTrakr network: Whole genome sequencing for foodborne pathogen traceback"/>
        </authorList>
    </citation>
    <scope>NUCLEOTIDE SEQUENCE [LARGE SCALE GENOMIC DNA]</scope>
    <source>
        <strain evidence="1 23">AZ-TG102963</strain>
        <strain evidence="5 26">AZ-TG73583</strain>
    </source>
</reference>
<proteinExistence type="predicted"/>
<dbReference type="EMBL" id="AASWKX010000004">
    <property type="protein sequence ID" value="EFH6164454.1"/>
    <property type="molecule type" value="Genomic_DNA"/>
</dbReference>
<organism evidence="5 26">
    <name type="scientific">Escherichia coli</name>
    <dbReference type="NCBI Taxonomy" id="562"/>
    <lineage>
        <taxon>Bacteria</taxon>
        <taxon>Pseudomonadati</taxon>
        <taxon>Pseudomonadota</taxon>
        <taxon>Gammaproteobacteria</taxon>
        <taxon>Enterobacterales</taxon>
        <taxon>Enterobacteriaceae</taxon>
        <taxon>Escherichia</taxon>
    </lineage>
</organism>
<dbReference type="Proteomes" id="UP000615017">
    <property type="component" value="Unassembled WGS sequence"/>
</dbReference>
<dbReference type="EMBL" id="JAETYZ010000003">
    <property type="protein sequence ID" value="MBL6233175.1"/>
    <property type="molecule type" value="Genomic_DNA"/>
</dbReference>
<accession>A0A1D7PRB4</accession>
<evidence type="ECO:0000313" key="27">
    <source>
        <dbReference type="Proteomes" id="UP000594864"/>
    </source>
</evidence>
<evidence type="ECO:0000313" key="13">
    <source>
        <dbReference type="EMBL" id="MXI75652.1"/>
    </source>
</evidence>
<evidence type="ECO:0000313" key="26">
    <source>
        <dbReference type="Proteomes" id="UP000543257"/>
    </source>
</evidence>
<dbReference type="EMBL" id="WUIY01000090">
    <property type="protein sequence ID" value="MXI75652.1"/>
    <property type="molecule type" value="Genomic_DNA"/>
</dbReference>
<dbReference type="EMBL" id="AASXRC010000004">
    <property type="protein sequence ID" value="EFI0211849.1"/>
    <property type="molecule type" value="Genomic_DNA"/>
</dbReference>
<protein>
    <submittedName>
        <fullName evidence="5">Uncharacterized protein</fullName>
    </submittedName>
</protein>
<evidence type="ECO:0000313" key="16">
    <source>
        <dbReference type="EMBL" id="TJF66382.1"/>
    </source>
</evidence>
<evidence type="ECO:0000313" key="3">
    <source>
        <dbReference type="EMBL" id="EFH6164454.1"/>
    </source>
</evidence>
<evidence type="ECO:0000313" key="9">
    <source>
        <dbReference type="EMBL" id="MBA7722469.1"/>
    </source>
</evidence>
<dbReference type="EMBL" id="JABXPW010000024">
    <property type="protein sequence ID" value="MBA7722469.1"/>
    <property type="molecule type" value="Genomic_DNA"/>
</dbReference>
<dbReference type="Proteomes" id="UP000523388">
    <property type="component" value="Unassembled WGS sequence"/>
</dbReference>
<dbReference type="Proteomes" id="UP000868636">
    <property type="component" value="Unassembled WGS sequence"/>
</dbReference>
<dbReference type="Proteomes" id="UP000537181">
    <property type="component" value="Unassembled WGS sequence"/>
</dbReference>
<evidence type="ECO:0000313" key="11">
    <source>
        <dbReference type="EMBL" id="MBZ4693419.1"/>
    </source>
</evidence>
<evidence type="ECO:0000313" key="18">
    <source>
        <dbReference type="Proteomes" id="UP000305093"/>
    </source>
</evidence>
<evidence type="ECO:0000313" key="7">
    <source>
        <dbReference type="EMBL" id="HAZ7490796.1"/>
    </source>
</evidence>
<evidence type="ECO:0000313" key="5">
    <source>
        <dbReference type="EMBL" id="EFL9838340.1"/>
    </source>
</evidence>
<evidence type="ECO:0000313" key="22">
    <source>
        <dbReference type="Proteomes" id="UP000521994"/>
    </source>
</evidence>
<evidence type="ECO:0000313" key="29">
    <source>
        <dbReference type="Proteomes" id="UP000842385"/>
    </source>
</evidence>
<dbReference type="EMBL" id="AASCJS010000011">
    <property type="protein sequence ID" value="EFA9845935.1"/>
    <property type="molecule type" value="Genomic_DNA"/>
</dbReference>
<evidence type="ECO:0000313" key="24">
    <source>
        <dbReference type="Proteomes" id="UP000534332"/>
    </source>
</evidence>
<evidence type="ECO:0000313" key="28">
    <source>
        <dbReference type="Proteomes" id="UP000615017"/>
    </source>
</evidence>
<reference evidence="16 18" key="3">
    <citation type="submission" date="2018-12" db="EMBL/GenBank/DDBJ databases">
        <title>Food and Water Safety Consortium.</title>
        <authorList>
            <person name="Tyson S."/>
            <person name="Peterson C.-L."/>
            <person name="Olson A."/>
            <person name="Tyler S."/>
            <person name="Cabral J."/>
            <person name="Lynch T."/>
            <person name="Knox N."/>
            <person name="Van Domselaar G."/>
            <person name="Graham M."/>
        </authorList>
    </citation>
    <scope>NUCLEOTIDE SEQUENCE [LARGE SCALE GENOMIC DNA]</scope>
    <source>
        <strain evidence="16 18">FWSEC0419</strain>
    </source>
</reference>